<evidence type="ECO:0000313" key="2">
    <source>
        <dbReference type="EMBL" id="EGO03128.1"/>
    </source>
</evidence>
<feature type="region of interest" description="Disordered" evidence="1">
    <location>
        <begin position="135"/>
        <end position="163"/>
    </location>
</feature>
<feature type="compositionally biased region" description="Basic and acidic residues" evidence="1">
    <location>
        <begin position="14"/>
        <end position="23"/>
    </location>
</feature>
<reference evidence="3" key="1">
    <citation type="journal article" date="2011" name="Science">
        <title>The plant cell wall-decomposing machinery underlies the functional diversity of forest fungi.</title>
        <authorList>
            <person name="Eastwood D.C."/>
            <person name="Floudas D."/>
            <person name="Binder M."/>
            <person name="Majcherczyk A."/>
            <person name="Schneider P."/>
            <person name="Aerts A."/>
            <person name="Asiegbu F.O."/>
            <person name="Baker S.E."/>
            <person name="Barry K."/>
            <person name="Bendiksby M."/>
            <person name="Blumentritt M."/>
            <person name="Coutinho P.M."/>
            <person name="Cullen D."/>
            <person name="de Vries R.P."/>
            <person name="Gathman A."/>
            <person name="Goodell B."/>
            <person name="Henrissat B."/>
            <person name="Ihrmark K."/>
            <person name="Kauserud H."/>
            <person name="Kohler A."/>
            <person name="LaButti K."/>
            <person name="Lapidus A."/>
            <person name="Lavin J.L."/>
            <person name="Lee Y.-H."/>
            <person name="Lindquist E."/>
            <person name="Lilly W."/>
            <person name="Lucas S."/>
            <person name="Morin E."/>
            <person name="Murat C."/>
            <person name="Oguiza J.A."/>
            <person name="Park J."/>
            <person name="Pisabarro A.G."/>
            <person name="Riley R."/>
            <person name="Rosling A."/>
            <person name="Salamov A."/>
            <person name="Schmidt O."/>
            <person name="Schmutz J."/>
            <person name="Skrede I."/>
            <person name="Stenlid J."/>
            <person name="Wiebenga A."/>
            <person name="Xie X."/>
            <person name="Kuees U."/>
            <person name="Hibbett D.S."/>
            <person name="Hoffmeister D."/>
            <person name="Hoegberg N."/>
            <person name="Martin F."/>
            <person name="Grigoriev I.V."/>
            <person name="Watkinson S.C."/>
        </authorList>
    </citation>
    <scope>NUCLEOTIDE SEQUENCE [LARGE SCALE GENOMIC DNA]</scope>
    <source>
        <strain evidence="3">strain S7.3</strain>
    </source>
</reference>
<evidence type="ECO:0000256" key="1">
    <source>
        <dbReference type="SAM" id="MobiDB-lite"/>
    </source>
</evidence>
<dbReference type="EMBL" id="GL945476">
    <property type="protein sequence ID" value="EGO03128.1"/>
    <property type="molecule type" value="Genomic_DNA"/>
</dbReference>
<protein>
    <submittedName>
        <fullName evidence="2">Uncharacterized protein</fullName>
    </submittedName>
</protein>
<feature type="region of interest" description="Disordered" evidence="1">
    <location>
        <begin position="1"/>
        <end position="56"/>
    </location>
</feature>
<dbReference type="AlphaFoldDB" id="F8PNE6"/>
<keyword evidence="3" id="KW-1185">Reference proteome</keyword>
<sequence>MASISSPSTGASRLTRESYEPDNKINLPAQQNQFPSPVPITTTTNVSSPGRELPGAFPRELEAGSTVNASRNIGNGGSNELCVPIAGTVIHTAKLYMPNQVERVVKRTGQTAAHYLPIPRGVQDTVSAYWIPNNEASLPSSETRGTQPSQPQSGVGELPGTAGEAGVAVLPDERKEIQANGGATAKGNDTPPSLPSSESPDTSDPKTFTTHTGGVGALPGGRDEVGVAVLPDQRQGNDVGNDGRGFRQNVGFIAIYVLISGHVPLHGTFAVLMTYSSTKLYTLPLLTSLSIYHDFVSTI</sequence>
<feature type="compositionally biased region" description="Polar residues" evidence="1">
    <location>
        <begin position="28"/>
        <end position="48"/>
    </location>
</feature>
<feature type="compositionally biased region" description="Polar residues" evidence="1">
    <location>
        <begin position="195"/>
        <end position="212"/>
    </location>
</feature>
<accession>F8PNE6</accession>
<name>F8PNE6_SERL3</name>
<dbReference type="Proteomes" id="UP000008063">
    <property type="component" value="Unassembled WGS sequence"/>
</dbReference>
<gene>
    <name evidence="2" type="ORF">SERLA73DRAFT_47914</name>
</gene>
<dbReference type="InParanoid" id="F8PNE6"/>
<dbReference type="OrthoDB" id="3268823at2759"/>
<proteinExistence type="predicted"/>
<feature type="compositionally biased region" description="Polar residues" evidence="1">
    <location>
        <begin position="1"/>
        <end position="12"/>
    </location>
</feature>
<organism evidence="3">
    <name type="scientific">Serpula lacrymans var. lacrymans (strain S7.3)</name>
    <name type="common">Dry rot fungus</name>
    <dbReference type="NCBI Taxonomy" id="936435"/>
    <lineage>
        <taxon>Eukaryota</taxon>
        <taxon>Fungi</taxon>
        <taxon>Dikarya</taxon>
        <taxon>Basidiomycota</taxon>
        <taxon>Agaricomycotina</taxon>
        <taxon>Agaricomycetes</taxon>
        <taxon>Agaricomycetidae</taxon>
        <taxon>Boletales</taxon>
        <taxon>Coniophorineae</taxon>
        <taxon>Serpulaceae</taxon>
        <taxon>Serpula</taxon>
    </lineage>
</organism>
<evidence type="ECO:0000313" key="3">
    <source>
        <dbReference type="Proteomes" id="UP000008063"/>
    </source>
</evidence>
<feature type="region of interest" description="Disordered" evidence="1">
    <location>
        <begin position="180"/>
        <end position="223"/>
    </location>
</feature>
<dbReference type="HOGENOM" id="CLU_931156_0_0_1"/>
<feature type="compositionally biased region" description="Polar residues" evidence="1">
    <location>
        <begin position="135"/>
        <end position="153"/>
    </location>
</feature>